<reference evidence="1 2" key="2">
    <citation type="submission" date="2017-10" db="EMBL/GenBank/DDBJ databases">
        <title>Rhizosphere-associated Pseudomonas modulate jasmonic acid/salicylic acid antagonism to induce systemic resistance to herbivores at the cost of susceptibility to pathogens.</title>
        <authorList>
            <person name="Haney C.H."/>
            <person name="Wiesmann C.L."/>
            <person name="Shapiro L.R."/>
            <person name="O'Sullivan L.R."/>
            <person name="Khorasani S."/>
            <person name="Melnyk R.A."/>
            <person name="Xiao L."/>
            <person name="Bush J."/>
            <person name="Carrillo J."/>
            <person name="Pierce N.E."/>
            <person name="Ausubel F.M."/>
        </authorList>
    </citation>
    <scope>NUCLEOTIDE SEQUENCE [LARGE SCALE GENOMIC DNA]</scope>
    <source>
        <strain evidence="1 2">CH229</strain>
    </source>
</reference>
<organism evidence="1 2">
    <name type="scientific">Pseudomonas fluorescens</name>
    <dbReference type="NCBI Taxonomy" id="294"/>
    <lineage>
        <taxon>Bacteria</taxon>
        <taxon>Pseudomonadati</taxon>
        <taxon>Pseudomonadota</taxon>
        <taxon>Gammaproteobacteria</taxon>
        <taxon>Pseudomonadales</taxon>
        <taxon>Pseudomonadaceae</taxon>
        <taxon>Pseudomonas</taxon>
    </lineage>
</organism>
<gene>
    <name evidence="1" type="ORF">CP335_20445</name>
</gene>
<dbReference type="EMBL" id="NXHE01000028">
    <property type="protein sequence ID" value="PCM47865.1"/>
    <property type="molecule type" value="Genomic_DNA"/>
</dbReference>
<reference evidence="1 2" key="1">
    <citation type="submission" date="2017-09" db="EMBL/GenBank/DDBJ databases">
        <authorList>
            <person name="Haney C."/>
            <person name="Melnyk R."/>
        </authorList>
    </citation>
    <scope>NUCLEOTIDE SEQUENCE [LARGE SCALE GENOMIC DNA]</scope>
    <source>
        <strain evidence="1 2">CH229</strain>
    </source>
</reference>
<accession>A0A854XCS1</accession>
<comment type="caution">
    <text evidence="1">The sequence shown here is derived from an EMBL/GenBank/DDBJ whole genome shotgun (WGS) entry which is preliminary data.</text>
</comment>
<dbReference type="RefSeq" id="WP_096796993.1">
    <property type="nucleotide sequence ID" value="NZ_NXHE01000028.1"/>
</dbReference>
<proteinExistence type="predicted"/>
<sequence length="84" mass="8997">MKIAQNNTKTLAALLRNDERITTPVNNSCSVAASIIITSSSTAEGLIPHEKLREAALHNATLTAQIRPLAQLAQGYKRPSMEAA</sequence>
<name>A0A854XCS1_PSEFL</name>
<dbReference type="Proteomes" id="UP000218643">
    <property type="component" value="Unassembled WGS sequence"/>
</dbReference>
<protein>
    <submittedName>
        <fullName evidence="1">Uncharacterized protein</fullName>
    </submittedName>
</protein>
<dbReference type="AlphaFoldDB" id="A0A854XCS1"/>
<evidence type="ECO:0000313" key="1">
    <source>
        <dbReference type="EMBL" id="PCM47865.1"/>
    </source>
</evidence>
<evidence type="ECO:0000313" key="2">
    <source>
        <dbReference type="Proteomes" id="UP000218643"/>
    </source>
</evidence>